<evidence type="ECO:0000256" key="1">
    <source>
        <dbReference type="SAM" id="Coils"/>
    </source>
</evidence>
<dbReference type="AlphaFoldDB" id="A0A251T114"/>
<evidence type="ECO:0000313" key="3">
    <source>
        <dbReference type="EMBL" id="OTG04509.1"/>
    </source>
</evidence>
<protein>
    <submittedName>
        <fullName evidence="3">Uncharacterized protein</fullName>
    </submittedName>
</protein>
<dbReference type="Gene3D" id="1.20.5.50">
    <property type="match status" value="1"/>
</dbReference>
<keyword evidence="4" id="KW-1185">Reference proteome</keyword>
<feature type="coiled-coil region" evidence="1">
    <location>
        <begin position="88"/>
        <end position="125"/>
    </location>
</feature>
<reference evidence="2" key="3">
    <citation type="submission" date="2020-06" db="EMBL/GenBank/DDBJ databases">
        <title>Helianthus annuus Genome sequencing and assembly Release 2.</title>
        <authorList>
            <person name="Gouzy J."/>
            <person name="Langlade N."/>
            <person name="Munos S."/>
        </authorList>
    </citation>
    <scope>NUCLEOTIDE SEQUENCE</scope>
    <source>
        <tissue evidence="2">Leaves</tissue>
    </source>
</reference>
<organism evidence="3 4">
    <name type="scientific">Helianthus annuus</name>
    <name type="common">Common sunflower</name>
    <dbReference type="NCBI Taxonomy" id="4232"/>
    <lineage>
        <taxon>Eukaryota</taxon>
        <taxon>Viridiplantae</taxon>
        <taxon>Streptophyta</taxon>
        <taxon>Embryophyta</taxon>
        <taxon>Tracheophyta</taxon>
        <taxon>Spermatophyta</taxon>
        <taxon>Magnoliopsida</taxon>
        <taxon>eudicotyledons</taxon>
        <taxon>Gunneridae</taxon>
        <taxon>Pentapetalae</taxon>
        <taxon>asterids</taxon>
        <taxon>campanulids</taxon>
        <taxon>Asterales</taxon>
        <taxon>Asteraceae</taxon>
        <taxon>Asteroideae</taxon>
        <taxon>Heliantheae alliance</taxon>
        <taxon>Heliantheae</taxon>
        <taxon>Helianthus</taxon>
    </lineage>
</organism>
<reference evidence="3" key="2">
    <citation type="submission" date="2017-02" db="EMBL/GenBank/DDBJ databases">
        <title>Sunflower complete genome.</title>
        <authorList>
            <person name="Langlade N."/>
            <person name="Munos S."/>
        </authorList>
    </citation>
    <scope>NUCLEOTIDE SEQUENCE [LARGE SCALE GENOMIC DNA]</scope>
    <source>
        <tissue evidence="3">Leaves</tissue>
    </source>
</reference>
<dbReference type="Proteomes" id="UP000215914">
    <property type="component" value="Chromosome 12"/>
</dbReference>
<keyword evidence="1" id="KW-0175">Coiled coil</keyword>
<evidence type="ECO:0000313" key="4">
    <source>
        <dbReference type="Proteomes" id="UP000215914"/>
    </source>
</evidence>
<name>A0A251T114_HELAN</name>
<dbReference type="Gramene" id="mRNA:HanXRQr2_Chr12g0532801">
    <property type="protein sequence ID" value="CDS:HanXRQr2_Chr12g0532801.1"/>
    <property type="gene ID" value="HanXRQr2_Chr12g0532801"/>
</dbReference>
<sequence>MADGSCLMSEKEYAMMLESEMRMVEKLGIKEYTRTNKTKPCEVVDMVSKVQTAVERRSQRLKKMVDDASTWDKVQKKTIRLKKNLEEASSLKKTLEQVSASKKILEQALDLKKKVEAASNSLEKLGKMLIDDESTYL</sequence>
<gene>
    <name evidence="3" type="ORF">HannXRQ_Chr12g0363091</name>
    <name evidence="2" type="ORF">HanXRQr2_Chr12g0532801</name>
</gene>
<evidence type="ECO:0000313" key="2">
    <source>
        <dbReference type="EMBL" id="KAF5777193.1"/>
    </source>
</evidence>
<dbReference type="EMBL" id="CM007901">
    <property type="protein sequence ID" value="OTG04509.1"/>
    <property type="molecule type" value="Genomic_DNA"/>
</dbReference>
<accession>A0A251T114</accession>
<proteinExistence type="predicted"/>
<reference evidence="2 4" key="1">
    <citation type="journal article" date="2017" name="Nature">
        <title>The sunflower genome provides insights into oil metabolism, flowering and Asterid evolution.</title>
        <authorList>
            <person name="Badouin H."/>
            <person name="Gouzy J."/>
            <person name="Grassa C.J."/>
            <person name="Murat F."/>
            <person name="Staton S.E."/>
            <person name="Cottret L."/>
            <person name="Lelandais-Briere C."/>
            <person name="Owens G.L."/>
            <person name="Carrere S."/>
            <person name="Mayjonade B."/>
            <person name="Legrand L."/>
            <person name="Gill N."/>
            <person name="Kane N.C."/>
            <person name="Bowers J.E."/>
            <person name="Hubner S."/>
            <person name="Bellec A."/>
            <person name="Berard A."/>
            <person name="Berges H."/>
            <person name="Blanchet N."/>
            <person name="Boniface M.C."/>
            <person name="Brunel D."/>
            <person name="Catrice O."/>
            <person name="Chaidir N."/>
            <person name="Claudel C."/>
            <person name="Donnadieu C."/>
            <person name="Faraut T."/>
            <person name="Fievet G."/>
            <person name="Helmstetter N."/>
            <person name="King M."/>
            <person name="Knapp S.J."/>
            <person name="Lai Z."/>
            <person name="Le Paslier M.C."/>
            <person name="Lippi Y."/>
            <person name="Lorenzon L."/>
            <person name="Mandel J.R."/>
            <person name="Marage G."/>
            <person name="Marchand G."/>
            <person name="Marquand E."/>
            <person name="Bret-Mestries E."/>
            <person name="Morien E."/>
            <person name="Nambeesan S."/>
            <person name="Nguyen T."/>
            <person name="Pegot-Espagnet P."/>
            <person name="Pouilly N."/>
            <person name="Raftis F."/>
            <person name="Sallet E."/>
            <person name="Schiex T."/>
            <person name="Thomas J."/>
            <person name="Vandecasteele C."/>
            <person name="Vares D."/>
            <person name="Vear F."/>
            <person name="Vautrin S."/>
            <person name="Crespi M."/>
            <person name="Mangin B."/>
            <person name="Burke J.M."/>
            <person name="Salse J."/>
            <person name="Munos S."/>
            <person name="Vincourt P."/>
            <person name="Rieseberg L.H."/>
            <person name="Langlade N.B."/>
        </authorList>
    </citation>
    <scope>NUCLEOTIDE SEQUENCE [LARGE SCALE GENOMIC DNA]</scope>
    <source>
        <strain evidence="4">cv. SF193</strain>
        <tissue evidence="2">Leaves</tissue>
    </source>
</reference>
<dbReference type="EMBL" id="MNCJ02000327">
    <property type="protein sequence ID" value="KAF5777193.1"/>
    <property type="molecule type" value="Genomic_DNA"/>
</dbReference>
<dbReference type="InParanoid" id="A0A251T114"/>